<keyword evidence="2" id="KW-1133">Transmembrane helix</keyword>
<dbReference type="GO" id="GO:0030313">
    <property type="term" value="C:cell envelope"/>
    <property type="evidence" value="ECO:0007669"/>
    <property type="project" value="TreeGrafter"/>
</dbReference>
<protein>
    <submittedName>
        <fullName evidence="3">Uncharacterized protein</fullName>
    </submittedName>
</protein>
<name>A0A1F6D0Z0_HANXR</name>
<reference evidence="3 4" key="1">
    <citation type="journal article" date="2016" name="Nat. Commun.">
        <title>Thousands of microbial genomes shed light on interconnected biogeochemical processes in an aquifer system.</title>
        <authorList>
            <person name="Anantharaman K."/>
            <person name="Brown C.T."/>
            <person name="Hug L.A."/>
            <person name="Sharon I."/>
            <person name="Castelle C.J."/>
            <person name="Probst A.J."/>
            <person name="Thomas B.C."/>
            <person name="Singh A."/>
            <person name="Wilkins M.J."/>
            <person name="Karaoz U."/>
            <person name="Brodie E.L."/>
            <person name="Williams K.H."/>
            <person name="Hubbard S.S."/>
            <person name="Banfield J.F."/>
        </authorList>
    </citation>
    <scope>NUCLEOTIDE SEQUENCE [LARGE SCALE GENOMIC DNA]</scope>
    <source>
        <strain evidence="4">RIFCSPLOWO2_12_FULL_64_10</strain>
    </source>
</reference>
<comment type="caution">
    <text evidence="3">The sequence shown here is derived from an EMBL/GenBank/DDBJ whole genome shotgun (WGS) entry which is preliminary data.</text>
</comment>
<dbReference type="GO" id="GO:0060003">
    <property type="term" value="P:copper ion export"/>
    <property type="evidence" value="ECO:0007669"/>
    <property type="project" value="TreeGrafter"/>
</dbReference>
<organism evidence="3 4">
    <name type="scientific">Handelsmanbacteria sp. (strain RIFCSPLOWO2_12_FULL_64_10)</name>
    <dbReference type="NCBI Taxonomy" id="1817868"/>
    <lineage>
        <taxon>Bacteria</taxon>
        <taxon>Candidatus Handelsmaniibacteriota</taxon>
    </lineage>
</organism>
<keyword evidence="2" id="KW-0472">Membrane</keyword>
<accession>A0A1F6D0Z0</accession>
<dbReference type="AlphaFoldDB" id="A0A1F6D0Z0"/>
<dbReference type="PANTHER" id="PTHR30097">
    <property type="entry name" value="CATION EFFLUX SYSTEM PROTEIN CUSB"/>
    <property type="match status" value="1"/>
</dbReference>
<dbReference type="GO" id="GO:0015679">
    <property type="term" value="P:plasma membrane copper ion transport"/>
    <property type="evidence" value="ECO:0007669"/>
    <property type="project" value="TreeGrafter"/>
</dbReference>
<evidence type="ECO:0000256" key="1">
    <source>
        <dbReference type="ARBA" id="ARBA00022448"/>
    </source>
</evidence>
<dbReference type="EMBL" id="MFKF01000089">
    <property type="protein sequence ID" value="OGG55035.1"/>
    <property type="molecule type" value="Genomic_DNA"/>
</dbReference>
<evidence type="ECO:0000313" key="4">
    <source>
        <dbReference type="Proteomes" id="UP000178606"/>
    </source>
</evidence>
<keyword evidence="1" id="KW-0813">Transport</keyword>
<dbReference type="PANTHER" id="PTHR30097:SF4">
    <property type="entry name" value="SLR6042 PROTEIN"/>
    <property type="match status" value="1"/>
</dbReference>
<dbReference type="InterPro" id="IPR051909">
    <property type="entry name" value="MFP_Cation_Efflux"/>
</dbReference>
<sequence length="433" mass="48462">MRRFIARYVVYLEVFGYLFVATVAAAIAVLIFVKVDDVSQAYSTPLIKPHEHEVTRKADAVVLNVLVKNHEEVTKGRPLAEICDDPAWVRRYQAAQHSDSLVAALDRTAARRELTPDEKALREALQHASEQWKMRLSRMPKLLLRAPLSGVVVVADDLAGGVIPAEKEIVRVIDFNDLRISSDLRGSNLAYARVGQPVKVEILMTYGNGEILRGDFDRSGQWRWKKRHGQFNSVADGKIKDILQSHFKGKAVTLEEDTIFAVSKVTEVELQGILRVEDAPAGEGIDSEPFGEMKIRGRVIEGKHTASVRFLDLPDSLQTQVERTLLERFRSQVVRSADGTAFSVKGIQDLKIAVLMDGNDEGLGKPHLDGAEPLLTERVERKFIFEAKIDDPPPALKAKVRELALTETPSYIKTKTEVVVGQRRIAMLLFRKE</sequence>
<proteinExistence type="predicted"/>
<evidence type="ECO:0000256" key="2">
    <source>
        <dbReference type="SAM" id="Phobius"/>
    </source>
</evidence>
<dbReference type="Proteomes" id="UP000178606">
    <property type="component" value="Unassembled WGS sequence"/>
</dbReference>
<keyword evidence="2" id="KW-0812">Transmembrane</keyword>
<feature type="transmembrane region" description="Helical" evidence="2">
    <location>
        <begin position="12"/>
        <end position="33"/>
    </location>
</feature>
<gene>
    <name evidence="3" type="ORF">A3F84_12970</name>
</gene>
<evidence type="ECO:0000313" key="3">
    <source>
        <dbReference type="EMBL" id="OGG55035.1"/>
    </source>
</evidence>